<sequence length="234" mass="25435">MALLSQREFRPELMDQIDILRGDHVRALQGLYRLNIVSGASRQLWRQIAAFCGVLPGGRLRVLDVACGGGDVAISIWRLARQQGIAVDIVGLDRSPTACEQAFHRCRAAGSAIKLVCADAIQSPLPSGFDVVMSSLFLHHLSRPDAVTLLARMGDAGRLLVVSDLRRSPVGYVVAHAACRLVTRSPIVRYDGPQSVANAFSVSEAAALCDEAGLSGAIVRRAWPWRLMITRQRE</sequence>
<name>A0A517TYZ8_9BACT</name>
<dbReference type="InterPro" id="IPR029063">
    <property type="entry name" value="SAM-dependent_MTases_sf"/>
</dbReference>
<dbReference type="Gene3D" id="3.40.50.150">
    <property type="entry name" value="Vaccinia Virus protein VP39"/>
    <property type="match status" value="1"/>
</dbReference>
<evidence type="ECO:0000313" key="6">
    <source>
        <dbReference type="Proteomes" id="UP000317909"/>
    </source>
</evidence>
<dbReference type="PANTHER" id="PTHR43464:SF19">
    <property type="entry name" value="UBIQUINONE BIOSYNTHESIS O-METHYLTRANSFERASE, MITOCHONDRIAL"/>
    <property type="match status" value="1"/>
</dbReference>
<keyword evidence="3" id="KW-0949">S-adenosyl-L-methionine</keyword>
<evidence type="ECO:0000256" key="1">
    <source>
        <dbReference type="ARBA" id="ARBA00022603"/>
    </source>
</evidence>
<dbReference type="EC" id="2.1.1.222" evidence="5"/>
<keyword evidence="6" id="KW-1185">Reference proteome</keyword>
<evidence type="ECO:0000256" key="2">
    <source>
        <dbReference type="ARBA" id="ARBA00022679"/>
    </source>
</evidence>
<organism evidence="5 6">
    <name type="scientific">Lacipirellula limnantheis</name>
    <dbReference type="NCBI Taxonomy" id="2528024"/>
    <lineage>
        <taxon>Bacteria</taxon>
        <taxon>Pseudomonadati</taxon>
        <taxon>Planctomycetota</taxon>
        <taxon>Planctomycetia</taxon>
        <taxon>Pirellulales</taxon>
        <taxon>Lacipirellulaceae</taxon>
        <taxon>Lacipirellula</taxon>
    </lineage>
</organism>
<dbReference type="CDD" id="cd02440">
    <property type="entry name" value="AdoMet_MTases"/>
    <property type="match status" value="1"/>
</dbReference>
<reference evidence="5 6" key="1">
    <citation type="submission" date="2019-02" db="EMBL/GenBank/DDBJ databases">
        <title>Deep-cultivation of Planctomycetes and their phenomic and genomic characterization uncovers novel biology.</title>
        <authorList>
            <person name="Wiegand S."/>
            <person name="Jogler M."/>
            <person name="Boedeker C."/>
            <person name="Pinto D."/>
            <person name="Vollmers J."/>
            <person name="Rivas-Marin E."/>
            <person name="Kohn T."/>
            <person name="Peeters S.H."/>
            <person name="Heuer A."/>
            <person name="Rast P."/>
            <person name="Oberbeckmann S."/>
            <person name="Bunk B."/>
            <person name="Jeske O."/>
            <person name="Meyerdierks A."/>
            <person name="Storesund J.E."/>
            <person name="Kallscheuer N."/>
            <person name="Luecker S."/>
            <person name="Lage O.M."/>
            <person name="Pohl T."/>
            <person name="Merkel B.J."/>
            <person name="Hornburger P."/>
            <person name="Mueller R.-W."/>
            <person name="Bruemmer F."/>
            <person name="Labrenz M."/>
            <person name="Spormann A.M."/>
            <person name="Op den Camp H."/>
            <person name="Overmann J."/>
            <person name="Amann R."/>
            <person name="Jetten M.S.M."/>
            <person name="Mascher T."/>
            <person name="Medema M.H."/>
            <person name="Devos D.P."/>
            <person name="Kaster A.-K."/>
            <person name="Ovreas L."/>
            <person name="Rohde M."/>
            <person name="Galperin M.Y."/>
            <person name="Jogler C."/>
        </authorList>
    </citation>
    <scope>NUCLEOTIDE SEQUENCE [LARGE SCALE GENOMIC DNA]</scope>
    <source>
        <strain evidence="5 6">I41</strain>
    </source>
</reference>
<dbReference type="Proteomes" id="UP000317909">
    <property type="component" value="Chromosome"/>
</dbReference>
<dbReference type="SUPFAM" id="SSF53335">
    <property type="entry name" value="S-adenosyl-L-methionine-dependent methyltransferases"/>
    <property type="match status" value="1"/>
</dbReference>
<feature type="domain" description="Methyltransferase" evidence="4">
    <location>
        <begin position="62"/>
        <end position="153"/>
    </location>
</feature>
<dbReference type="AlphaFoldDB" id="A0A517TYZ8"/>
<dbReference type="Pfam" id="PF13649">
    <property type="entry name" value="Methyltransf_25"/>
    <property type="match status" value="1"/>
</dbReference>
<evidence type="ECO:0000256" key="3">
    <source>
        <dbReference type="ARBA" id="ARBA00022691"/>
    </source>
</evidence>
<dbReference type="GO" id="GO:0032259">
    <property type="term" value="P:methylation"/>
    <property type="evidence" value="ECO:0007669"/>
    <property type="project" value="UniProtKB-KW"/>
</dbReference>
<keyword evidence="2 5" id="KW-0808">Transferase</keyword>
<accession>A0A517TYZ8</accession>
<proteinExistence type="predicted"/>
<dbReference type="OrthoDB" id="9800454at2"/>
<protein>
    <submittedName>
        <fullName evidence="5">Ubiquinone biosynthesis O-methyltransferase</fullName>
        <ecNumber evidence="5">2.1.1.222</ecNumber>
    </submittedName>
</protein>
<dbReference type="GO" id="GO:0102208">
    <property type="term" value="F:2-polyprenyl-6-hydroxyphenol methylase activity"/>
    <property type="evidence" value="ECO:0007669"/>
    <property type="project" value="UniProtKB-EC"/>
</dbReference>
<dbReference type="KEGG" id="llh:I41_27850"/>
<dbReference type="RefSeq" id="WP_145433169.1">
    <property type="nucleotide sequence ID" value="NZ_CP036339.1"/>
</dbReference>
<dbReference type="EMBL" id="CP036339">
    <property type="protein sequence ID" value="QDT73596.1"/>
    <property type="molecule type" value="Genomic_DNA"/>
</dbReference>
<gene>
    <name evidence="5" type="primary">ubiG</name>
    <name evidence="5" type="ORF">I41_27850</name>
</gene>
<evidence type="ECO:0000313" key="5">
    <source>
        <dbReference type="EMBL" id="QDT73596.1"/>
    </source>
</evidence>
<dbReference type="PANTHER" id="PTHR43464">
    <property type="entry name" value="METHYLTRANSFERASE"/>
    <property type="match status" value="1"/>
</dbReference>
<keyword evidence="1 5" id="KW-0489">Methyltransferase</keyword>
<evidence type="ECO:0000259" key="4">
    <source>
        <dbReference type="Pfam" id="PF13649"/>
    </source>
</evidence>
<keyword evidence="5" id="KW-0830">Ubiquinone</keyword>
<dbReference type="InterPro" id="IPR041698">
    <property type="entry name" value="Methyltransf_25"/>
</dbReference>